<dbReference type="PANTHER" id="PTHR30419:SF8">
    <property type="entry name" value="NITROGEN ASSIMILATION TRANSCRIPTIONAL ACTIVATOR-RELATED"/>
    <property type="match status" value="1"/>
</dbReference>
<evidence type="ECO:0000259" key="5">
    <source>
        <dbReference type="PROSITE" id="PS50931"/>
    </source>
</evidence>
<dbReference type="SUPFAM" id="SSF53850">
    <property type="entry name" value="Periplasmic binding protein-like II"/>
    <property type="match status" value="1"/>
</dbReference>
<dbReference type="InterPro" id="IPR005119">
    <property type="entry name" value="LysR_subst-bd"/>
</dbReference>
<dbReference type="Pfam" id="PF03466">
    <property type="entry name" value="LysR_substrate"/>
    <property type="match status" value="1"/>
</dbReference>
<dbReference type="Gene3D" id="3.40.190.290">
    <property type="match status" value="1"/>
</dbReference>
<feature type="domain" description="HTH lysR-type" evidence="5">
    <location>
        <begin position="1"/>
        <end position="58"/>
    </location>
</feature>
<organism evidence="6 7">
    <name type="scientific">Ottowia thiooxydans</name>
    <dbReference type="NCBI Taxonomy" id="219182"/>
    <lineage>
        <taxon>Bacteria</taxon>
        <taxon>Pseudomonadati</taxon>
        <taxon>Pseudomonadota</taxon>
        <taxon>Betaproteobacteria</taxon>
        <taxon>Burkholderiales</taxon>
        <taxon>Comamonadaceae</taxon>
        <taxon>Ottowia</taxon>
    </lineage>
</organism>
<dbReference type="InterPro" id="IPR036390">
    <property type="entry name" value="WH_DNA-bd_sf"/>
</dbReference>
<accession>A0ABV2QCD8</accession>
<keyword evidence="3" id="KW-0238">DNA-binding</keyword>
<keyword evidence="4" id="KW-0804">Transcription</keyword>
<dbReference type="PRINTS" id="PR00039">
    <property type="entry name" value="HTHLYSR"/>
</dbReference>
<protein>
    <submittedName>
        <fullName evidence="6">LysR family transcriptional regulator of abg operon</fullName>
    </submittedName>
</protein>
<proteinExistence type="inferred from homology"/>
<evidence type="ECO:0000256" key="3">
    <source>
        <dbReference type="ARBA" id="ARBA00023125"/>
    </source>
</evidence>
<comment type="similarity">
    <text evidence="1">Belongs to the LysR transcriptional regulatory family.</text>
</comment>
<evidence type="ECO:0000256" key="2">
    <source>
        <dbReference type="ARBA" id="ARBA00023015"/>
    </source>
</evidence>
<gene>
    <name evidence="6" type="ORF">ABIE13_003809</name>
</gene>
<evidence type="ECO:0000313" key="6">
    <source>
        <dbReference type="EMBL" id="MET4578693.1"/>
    </source>
</evidence>
<dbReference type="Gene3D" id="1.10.10.10">
    <property type="entry name" value="Winged helix-like DNA-binding domain superfamily/Winged helix DNA-binding domain"/>
    <property type="match status" value="1"/>
</dbReference>
<keyword evidence="7" id="KW-1185">Reference proteome</keyword>
<keyword evidence="2" id="KW-0805">Transcription regulation</keyword>
<dbReference type="InterPro" id="IPR050950">
    <property type="entry name" value="HTH-type_LysR_regulators"/>
</dbReference>
<name>A0ABV2QCD8_9BURK</name>
<dbReference type="SUPFAM" id="SSF46785">
    <property type="entry name" value="Winged helix' DNA-binding domain"/>
    <property type="match status" value="1"/>
</dbReference>
<dbReference type="RefSeq" id="WP_354446136.1">
    <property type="nucleotide sequence ID" value="NZ_JBEPSH010000007.1"/>
</dbReference>
<dbReference type="PANTHER" id="PTHR30419">
    <property type="entry name" value="HTH-TYPE TRANSCRIPTIONAL REGULATOR YBHD"/>
    <property type="match status" value="1"/>
</dbReference>
<reference evidence="6 7" key="1">
    <citation type="submission" date="2024-06" db="EMBL/GenBank/DDBJ databases">
        <title>Sorghum-associated microbial communities from plants grown in Nebraska, USA.</title>
        <authorList>
            <person name="Schachtman D."/>
        </authorList>
    </citation>
    <scope>NUCLEOTIDE SEQUENCE [LARGE SCALE GENOMIC DNA]</scope>
    <source>
        <strain evidence="6 7">2709</strain>
    </source>
</reference>
<comment type="caution">
    <text evidence="6">The sequence shown here is derived from an EMBL/GenBank/DDBJ whole genome shotgun (WGS) entry which is preliminary data.</text>
</comment>
<dbReference type="PROSITE" id="PS50931">
    <property type="entry name" value="HTH_LYSR"/>
    <property type="match status" value="1"/>
</dbReference>
<dbReference type="Pfam" id="PF00126">
    <property type="entry name" value="HTH_1"/>
    <property type="match status" value="1"/>
</dbReference>
<dbReference type="Proteomes" id="UP001549320">
    <property type="component" value="Unassembled WGS sequence"/>
</dbReference>
<dbReference type="EMBL" id="JBEPSH010000007">
    <property type="protein sequence ID" value="MET4578693.1"/>
    <property type="molecule type" value="Genomic_DNA"/>
</dbReference>
<evidence type="ECO:0000256" key="1">
    <source>
        <dbReference type="ARBA" id="ARBA00009437"/>
    </source>
</evidence>
<sequence>MNLTHLQHFVAVADNGSVRLAAELLGITQPAVSRSLRALETTLGVSLLTRDSKGSHLTEFGQVLHERAKLITNEIDRIPIDLAELSGDPDDVVRIACSATLGIDLLPSVLEDFHERYPKVQLHVMGGLPSSHLSQLADGSLDLVIGARPRGQLPASIEVHDLFTVSTVIAVRQKHPLRAAKSLEDFAQSQWVLPSAAFDVAADLQAAFKGLRKSGPRIAMRSDSLYFVQALVASTDYVTLIPEPLLKVVVASSGLREVRVPELKSRDTVALFVRSNRRLSRAATQLASALKLGAKLRRQTAQK</sequence>
<evidence type="ECO:0000256" key="4">
    <source>
        <dbReference type="ARBA" id="ARBA00023163"/>
    </source>
</evidence>
<dbReference type="InterPro" id="IPR000847">
    <property type="entry name" value="LysR_HTH_N"/>
</dbReference>
<dbReference type="InterPro" id="IPR036388">
    <property type="entry name" value="WH-like_DNA-bd_sf"/>
</dbReference>
<evidence type="ECO:0000313" key="7">
    <source>
        <dbReference type="Proteomes" id="UP001549320"/>
    </source>
</evidence>